<dbReference type="CDD" id="cd06583">
    <property type="entry name" value="PGRP"/>
    <property type="match status" value="1"/>
</dbReference>
<dbReference type="Proteomes" id="UP001207440">
    <property type="component" value="Unassembled WGS sequence"/>
</dbReference>
<reference evidence="2 4" key="1">
    <citation type="submission" date="2015-06" db="EMBL/GenBank/DDBJ databases">
        <title>R. anatipestifer strain HXb2 is the most virulent strain so far, and the genome sequence would help us uncover the pathogenesis.</title>
        <authorList>
            <person name="Hu Q."/>
            <person name="Qi J."/>
            <person name="Bo H."/>
            <person name="Liu G."/>
            <person name="Tao M."/>
            <person name="Ding Y."/>
            <person name="Xue Y."/>
        </authorList>
    </citation>
    <scope>NUCLEOTIDE SEQUENCE [LARGE SCALE GENOMIC DNA]</scope>
    <source>
        <strain evidence="2 4">HXb2</strain>
    </source>
</reference>
<dbReference type="GO" id="GO:0009253">
    <property type="term" value="P:peptidoglycan catabolic process"/>
    <property type="evidence" value="ECO:0007669"/>
    <property type="project" value="InterPro"/>
</dbReference>
<dbReference type="OrthoDB" id="1037861at2"/>
<dbReference type="Pfam" id="PF01510">
    <property type="entry name" value="Amidase_2"/>
    <property type="match status" value="1"/>
</dbReference>
<dbReference type="SUPFAM" id="SSF55846">
    <property type="entry name" value="N-acetylmuramoyl-L-alanine amidase-like"/>
    <property type="match status" value="1"/>
</dbReference>
<gene>
    <name evidence="2" type="ORF">AB406_0030</name>
    <name evidence="3" type="ORF">OKE68_08445</name>
</gene>
<keyword evidence="3" id="KW-0378">Hydrolase</keyword>
<evidence type="ECO:0000313" key="2">
    <source>
        <dbReference type="EMBL" id="AQY20996.1"/>
    </source>
</evidence>
<organism evidence="2 4">
    <name type="scientific">Riemerella anatipestifer</name>
    <name type="common">Moraxella anatipestifer</name>
    <dbReference type="NCBI Taxonomy" id="34085"/>
    <lineage>
        <taxon>Bacteria</taxon>
        <taxon>Pseudomonadati</taxon>
        <taxon>Bacteroidota</taxon>
        <taxon>Flavobacteriia</taxon>
        <taxon>Flavobacteriales</taxon>
        <taxon>Weeksellaceae</taxon>
        <taxon>Riemerella</taxon>
    </lineage>
</organism>
<dbReference type="InterPro" id="IPR002502">
    <property type="entry name" value="Amidase_domain"/>
</dbReference>
<dbReference type="RefSeq" id="WP_064969424.1">
    <property type="nucleotide sequence ID" value="NZ_CP011859.1"/>
</dbReference>
<dbReference type="InterPro" id="IPR036505">
    <property type="entry name" value="Amidase/PGRP_sf"/>
</dbReference>
<evidence type="ECO:0000259" key="1">
    <source>
        <dbReference type="SMART" id="SM00644"/>
    </source>
</evidence>
<sequence length="149" mass="16976">MRTIKYIVLHCTATSQTTTIESIKGFWREKLGWKNVGYHYIIKPDGEIVQLADLNTITNGVKGHNRYSVHIAYIGGVEKGKAVDNRTLQQKASQVKLLRELQAKFPTAEILGHRDLSPDLNGDGIISPHEWTKECPSFDTRKWLKEINF</sequence>
<dbReference type="GO" id="GO:0008745">
    <property type="term" value="F:N-acetylmuramoyl-L-alanine amidase activity"/>
    <property type="evidence" value="ECO:0007669"/>
    <property type="project" value="UniProtKB-EC"/>
</dbReference>
<dbReference type="Proteomes" id="UP000189883">
    <property type="component" value="Chromosome"/>
</dbReference>
<reference evidence="3" key="2">
    <citation type="submission" date="2022-10" db="EMBL/GenBank/DDBJ databases">
        <title>Sifting through the core-genome to identify putative cross-protective antigens against Riemerella anatipestifer.</title>
        <authorList>
            <person name="Zheng X."/>
            <person name="Zhang W."/>
        </authorList>
    </citation>
    <scope>NUCLEOTIDE SEQUENCE</scope>
    <source>
        <strain evidence="3">ZWRA178</strain>
    </source>
</reference>
<feature type="domain" description="N-acetylmuramoyl-L-alanine amidase" evidence="1">
    <location>
        <begin position="1"/>
        <end position="125"/>
    </location>
</feature>
<name>A0A1A5HM19_RIEAN</name>
<evidence type="ECO:0000313" key="4">
    <source>
        <dbReference type="Proteomes" id="UP000189883"/>
    </source>
</evidence>
<dbReference type="EMBL" id="CP011859">
    <property type="protein sequence ID" value="AQY20996.1"/>
    <property type="molecule type" value="Genomic_DNA"/>
</dbReference>
<dbReference type="EMBL" id="JAOZYT010000054">
    <property type="protein sequence ID" value="MCW0524341.1"/>
    <property type="molecule type" value="Genomic_DNA"/>
</dbReference>
<dbReference type="EC" id="3.5.1.28" evidence="3"/>
<proteinExistence type="predicted"/>
<dbReference type="PROSITE" id="PS00018">
    <property type="entry name" value="EF_HAND_1"/>
    <property type="match status" value="1"/>
</dbReference>
<dbReference type="AlphaFoldDB" id="A0A1A5HM19"/>
<protein>
    <submittedName>
        <fullName evidence="3">N-acetylmuramoyl-L-alanine amidase</fullName>
        <ecNumber evidence="3">3.5.1.28</ecNumber>
    </submittedName>
    <submittedName>
        <fullName evidence="2">Negative regulator of beta-lactamase expression</fullName>
    </submittedName>
</protein>
<dbReference type="SMART" id="SM00644">
    <property type="entry name" value="Ami_2"/>
    <property type="match status" value="1"/>
</dbReference>
<accession>A0A1A5HM19</accession>
<dbReference type="InterPro" id="IPR018247">
    <property type="entry name" value="EF_Hand_1_Ca_BS"/>
</dbReference>
<dbReference type="Gene3D" id="3.40.80.10">
    <property type="entry name" value="Peptidoglycan recognition protein-like"/>
    <property type="match status" value="1"/>
</dbReference>
<evidence type="ECO:0000313" key="3">
    <source>
        <dbReference type="EMBL" id="MCW0524341.1"/>
    </source>
</evidence>